<evidence type="ECO:0000313" key="1">
    <source>
        <dbReference type="EMBL" id="CAD8799654.1"/>
    </source>
</evidence>
<gene>
    <name evidence="1" type="ORF">HTEP1355_LOCUS13295</name>
</gene>
<dbReference type="AlphaFoldDB" id="A0A7S0Z250"/>
<name>A0A7S0Z250_9CRYP</name>
<accession>A0A7S0Z250</accession>
<protein>
    <submittedName>
        <fullName evidence="1">Uncharacterized protein</fullName>
    </submittedName>
</protein>
<proteinExistence type="predicted"/>
<dbReference type="EMBL" id="HBFN01022849">
    <property type="protein sequence ID" value="CAD8799654.1"/>
    <property type="molecule type" value="Transcribed_RNA"/>
</dbReference>
<reference evidence="1" key="1">
    <citation type="submission" date="2021-01" db="EMBL/GenBank/DDBJ databases">
        <authorList>
            <person name="Corre E."/>
            <person name="Pelletier E."/>
            <person name="Niang G."/>
            <person name="Scheremetjew M."/>
            <person name="Finn R."/>
            <person name="Kale V."/>
            <person name="Holt S."/>
            <person name="Cochrane G."/>
            <person name="Meng A."/>
            <person name="Brown T."/>
            <person name="Cohen L."/>
        </authorList>
    </citation>
    <scope>NUCLEOTIDE SEQUENCE</scope>
    <source>
        <strain evidence="1">CCMP443</strain>
    </source>
</reference>
<organism evidence="1">
    <name type="scientific">Hemiselmis tepida</name>
    <dbReference type="NCBI Taxonomy" id="464990"/>
    <lineage>
        <taxon>Eukaryota</taxon>
        <taxon>Cryptophyceae</taxon>
        <taxon>Cryptomonadales</taxon>
        <taxon>Hemiselmidaceae</taxon>
        <taxon>Hemiselmis</taxon>
    </lineage>
</organism>
<sequence length="137" mass="15540">MVTKSDGGIRDGATRLLAHLELHRQPEYTIDVRVLWEKEKRDKANVNERYRLKNALSAAGVQQPASSWLPRCVGGVDIEQEIEILRSMMVERNLDPGPPLVYAKANFDKPTPFTQTGNMMVNNVYQGGGRPWYARKD</sequence>